<keyword evidence="3" id="KW-1185">Reference proteome</keyword>
<reference evidence="2 3" key="1">
    <citation type="submission" date="2020-08" db="EMBL/GenBank/DDBJ databases">
        <title>Genome public.</title>
        <authorList>
            <person name="Liu C."/>
            <person name="Sun Q."/>
        </authorList>
    </citation>
    <scope>NUCLEOTIDE SEQUENCE [LARGE SCALE GENOMIC DNA]</scope>
    <source>
        <strain evidence="2 3">NSJ-7</strain>
    </source>
</reference>
<accession>A0ABR7FS97</accession>
<name>A0ABR7FS97_9FIRM</name>
<proteinExistence type="inferred from homology"/>
<comment type="similarity">
    <text evidence="1">Belongs to the MecA family.</text>
</comment>
<dbReference type="Gene3D" id="3.30.70.1950">
    <property type="match status" value="1"/>
</dbReference>
<evidence type="ECO:0000256" key="1">
    <source>
        <dbReference type="ARBA" id="ARBA00005397"/>
    </source>
</evidence>
<evidence type="ECO:0000313" key="2">
    <source>
        <dbReference type="EMBL" id="MBC5678087.1"/>
    </source>
</evidence>
<dbReference type="InterPro" id="IPR038471">
    <property type="entry name" value="MecA_C_sf"/>
</dbReference>
<sequence length="233" mass="26347">MTMKIERISDNQIRCTLNKADLAGKETLLNELAFGSDKAKGLFRELMKKASQELGFETNNIPLMVEAIPVSQECLILVVTKVEDADQFNDRYEKLVNSKLSSGNMNLEDSDGVLNFLDDASDSDLSELADAVHLAIMDSNCDVYCFSSLEEVANAAKLVLSFPHESRLYKDTENNCYYLCLSAEDNKYDFTKVRSRLSEYSKRIPNTYATKALFNEHFQTILSEDAIRQIAEF</sequence>
<dbReference type="PANTHER" id="PTHR39161:SF1">
    <property type="entry name" value="ADAPTER PROTEIN MECA 1"/>
    <property type="match status" value="1"/>
</dbReference>
<comment type="caution">
    <text evidence="2">The sequence shown here is derived from an EMBL/GenBank/DDBJ whole genome shotgun (WGS) entry which is preliminary data.</text>
</comment>
<dbReference type="PANTHER" id="PTHR39161">
    <property type="entry name" value="ADAPTER PROTEIN MECA"/>
    <property type="match status" value="1"/>
</dbReference>
<dbReference type="Pfam" id="PF05389">
    <property type="entry name" value="MecA"/>
    <property type="match status" value="1"/>
</dbReference>
<protein>
    <submittedName>
        <fullName evidence="2">Adaptor protein MecA</fullName>
    </submittedName>
</protein>
<dbReference type="InterPro" id="IPR008681">
    <property type="entry name" value="Neg-reg_MecA"/>
</dbReference>
<dbReference type="EMBL" id="JACOOS010000012">
    <property type="protein sequence ID" value="MBC5678087.1"/>
    <property type="molecule type" value="Genomic_DNA"/>
</dbReference>
<gene>
    <name evidence="2" type="ORF">H8S22_10875</name>
</gene>
<dbReference type="Proteomes" id="UP000635828">
    <property type="component" value="Unassembled WGS sequence"/>
</dbReference>
<evidence type="ECO:0000313" key="3">
    <source>
        <dbReference type="Proteomes" id="UP000635828"/>
    </source>
</evidence>
<organism evidence="2 3">
    <name type="scientific">Anaerostipes hominis</name>
    <name type="common">ex Liu et al. 2021</name>
    <dbReference type="NCBI Taxonomy" id="2763018"/>
    <lineage>
        <taxon>Bacteria</taxon>
        <taxon>Bacillati</taxon>
        <taxon>Bacillota</taxon>
        <taxon>Clostridia</taxon>
        <taxon>Lachnospirales</taxon>
        <taxon>Lachnospiraceae</taxon>
        <taxon>Anaerostipes</taxon>
    </lineage>
</organism>